<dbReference type="InterPro" id="IPR012945">
    <property type="entry name" value="Tubulin-bd_cofactor_C_dom"/>
</dbReference>
<dbReference type="HOGENOM" id="CLU_016712_1_1_1"/>
<evidence type="ECO:0000256" key="6">
    <source>
        <dbReference type="ARBA" id="ARBA00023212"/>
    </source>
</evidence>
<keyword evidence="5" id="KW-0963">Cytoplasm</keyword>
<dbReference type="InterPro" id="IPR006599">
    <property type="entry name" value="CARP_motif"/>
</dbReference>
<dbReference type="OrthoDB" id="427777at2759"/>
<comment type="similarity">
    <text evidence="3">Belongs to the TBCC family.</text>
</comment>
<evidence type="ECO:0000256" key="4">
    <source>
        <dbReference type="ARBA" id="ARBA00017559"/>
    </source>
</evidence>
<organism evidence="9">
    <name type="scientific">Capitella teleta</name>
    <name type="common">Polychaete worm</name>
    <dbReference type="NCBI Taxonomy" id="283909"/>
    <lineage>
        <taxon>Eukaryota</taxon>
        <taxon>Metazoa</taxon>
        <taxon>Spiralia</taxon>
        <taxon>Lophotrochozoa</taxon>
        <taxon>Annelida</taxon>
        <taxon>Polychaeta</taxon>
        <taxon>Sedentaria</taxon>
        <taxon>Scolecida</taxon>
        <taxon>Capitellidae</taxon>
        <taxon>Capitella</taxon>
    </lineage>
</organism>
<reference evidence="9 11" key="2">
    <citation type="journal article" date="2013" name="Nature">
        <title>Insights into bilaterian evolution from three spiralian genomes.</title>
        <authorList>
            <person name="Simakov O."/>
            <person name="Marletaz F."/>
            <person name="Cho S.J."/>
            <person name="Edsinger-Gonzales E."/>
            <person name="Havlak P."/>
            <person name="Hellsten U."/>
            <person name="Kuo D.H."/>
            <person name="Larsson T."/>
            <person name="Lv J."/>
            <person name="Arendt D."/>
            <person name="Savage R."/>
            <person name="Osoegawa K."/>
            <person name="de Jong P."/>
            <person name="Grimwood J."/>
            <person name="Chapman J.A."/>
            <person name="Shapiro H."/>
            <person name="Aerts A."/>
            <person name="Otillar R.P."/>
            <person name="Terry A.Y."/>
            <person name="Boore J.L."/>
            <person name="Grigoriev I.V."/>
            <person name="Lindberg D.R."/>
            <person name="Seaver E.C."/>
            <person name="Weisblat D.A."/>
            <person name="Putnam N.H."/>
            <person name="Rokhsar D.S."/>
        </authorList>
    </citation>
    <scope>NUCLEOTIDE SEQUENCE</scope>
    <source>
        <strain evidence="9 11">I ESC-2004</strain>
    </source>
</reference>
<name>R7TY56_CAPTE</name>
<dbReference type="OMA" id="VPNAWDQ"/>
<evidence type="ECO:0000256" key="2">
    <source>
        <dbReference type="ARBA" id="ARBA00004647"/>
    </source>
</evidence>
<feature type="domain" description="C-CAP/cofactor C-like" evidence="8">
    <location>
        <begin position="311"/>
        <end position="469"/>
    </location>
</feature>
<reference evidence="11" key="1">
    <citation type="submission" date="2012-12" db="EMBL/GenBank/DDBJ databases">
        <authorList>
            <person name="Hellsten U."/>
            <person name="Grimwood J."/>
            <person name="Chapman J.A."/>
            <person name="Shapiro H."/>
            <person name="Aerts A."/>
            <person name="Otillar R.P."/>
            <person name="Terry A.Y."/>
            <person name="Boore J.L."/>
            <person name="Simakov O."/>
            <person name="Marletaz F."/>
            <person name="Cho S.-J."/>
            <person name="Edsinger-Gonzales E."/>
            <person name="Havlak P."/>
            <person name="Kuo D.-H."/>
            <person name="Larsson T."/>
            <person name="Lv J."/>
            <person name="Arendt D."/>
            <person name="Savage R."/>
            <person name="Osoegawa K."/>
            <person name="de Jong P."/>
            <person name="Lindberg D.R."/>
            <person name="Seaver E.C."/>
            <person name="Weisblat D.A."/>
            <person name="Putnam N.H."/>
            <person name="Grigoriev I.V."/>
            <person name="Rokhsar D.S."/>
        </authorList>
    </citation>
    <scope>NUCLEOTIDE SEQUENCE</scope>
    <source>
        <strain evidence="11">I ESC-2004</strain>
    </source>
</reference>
<dbReference type="PROSITE" id="PS51329">
    <property type="entry name" value="C_CAP_COFACTOR_C"/>
    <property type="match status" value="1"/>
</dbReference>
<evidence type="ECO:0000256" key="5">
    <source>
        <dbReference type="ARBA" id="ARBA00022490"/>
    </source>
</evidence>
<keyword evidence="6" id="KW-0206">Cytoskeleton</keyword>
<dbReference type="InterPro" id="IPR039589">
    <property type="entry name" value="TBCC1"/>
</dbReference>
<evidence type="ECO:0000256" key="3">
    <source>
        <dbReference type="ARBA" id="ARBA00008848"/>
    </source>
</evidence>
<dbReference type="EMBL" id="AMQN01010429">
    <property type="status" value="NOT_ANNOTATED_CDS"/>
    <property type="molecule type" value="Genomic_DNA"/>
</dbReference>
<sequence length="569" mass="63696">MASLMPQVALWVKAEPFTVGSLPVPPHARLTTHNIKKIVSYAKNKGKLGYPNLSYSVWKHIACNKLQLPEDIAWMYFTTFDLLGSTSNEARLELDKKFARSSSQHEIDLLKCQLSVPTLQFVLFLHIQHMQKISLRASLVSGSDEWPTRSRSPDIEGRTTPTGGTNKSLDEHHHMTFVLNNLNEIMELMVEPDSYSAGSNTNDLSLSIEAVEALDFLISGSLEGSRAVKPLHQIALMQQMHPTSGYSKISRSFSYRSLQTWLRSHIGQNPFGVSSCIAQGRRLSWPLAGEDKEARADIKRGRIATNALLVPKDQTKGNKLILMSQVVRQTVGRSSGTLEGSTIKIHRCHFSYIYLLSPLRSVSIEKCRNSTILLGAVQTCVQLSHCENVTIIAACRTFVASASSNCTMHLMTPNTPIVCSGNESLVFGPYHSYYGSLEEHLRKAGLSTLPNLWDKPLCIGTDHQDEFPVWEIMNPKDFYVFSVPFDMEGPTKCIPGGLPARFQKALVSRERQIETWQKMVKDAGLSKEQKRQFQAVVESRFQEWLNETGHKRELDGLAVSSCSTRSSRK</sequence>
<evidence type="ECO:0000259" key="8">
    <source>
        <dbReference type="PROSITE" id="PS51329"/>
    </source>
</evidence>
<evidence type="ECO:0000313" key="10">
    <source>
        <dbReference type="EnsemblMetazoa" id="CapteP226350"/>
    </source>
</evidence>
<evidence type="ECO:0000313" key="11">
    <source>
        <dbReference type="Proteomes" id="UP000014760"/>
    </source>
</evidence>
<dbReference type="GO" id="GO:0051684">
    <property type="term" value="P:maintenance of Golgi location"/>
    <property type="evidence" value="ECO:0007669"/>
    <property type="project" value="TreeGrafter"/>
</dbReference>
<dbReference type="PANTHER" id="PTHR16052:SF0">
    <property type="entry name" value="TBCC DOMAIN-CONTAINING PROTEIN 1"/>
    <property type="match status" value="1"/>
</dbReference>
<feature type="region of interest" description="Disordered" evidence="7">
    <location>
        <begin position="143"/>
        <end position="170"/>
    </location>
</feature>
<dbReference type="Proteomes" id="UP000014760">
    <property type="component" value="Unassembled WGS sequence"/>
</dbReference>
<dbReference type="STRING" id="283909.R7TY56"/>
<proteinExistence type="inferred from homology"/>
<keyword evidence="11" id="KW-1185">Reference proteome</keyword>
<dbReference type="PANTHER" id="PTHR16052">
    <property type="entry name" value="TBCC DOMAIN-CONTAINING PROTEIN 1"/>
    <property type="match status" value="1"/>
</dbReference>
<protein>
    <recommendedName>
        <fullName evidence="4">TBCC domain-containing protein 1</fullName>
    </recommendedName>
</protein>
<dbReference type="EnsemblMetazoa" id="CapteT226350">
    <property type="protein sequence ID" value="CapteP226350"/>
    <property type="gene ID" value="CapteG226350"/>
</dbReference>
<feature type="compositionally biased region" description="Basic and acidic residues" evidence="7">
    <location>
        <begin position="146"/>
        <end position="157"/>
    </location>
</feature>
<evidence type="ECO:0000256" key="7">
    <source>
        <dbReference type="SAM" id="MobiDB-lite"/>
    </source>
</evidence>
<dbReference type="GO" id="GO:0031616">
    <property type="term" value="C:spindle pole centrosome"/>
    <property type="evidence" value="ECO:0007669"/>
    <property type="project" value="TreeGrafter"/>
</dbReference>
<evidence type="ECO:0000256" key="1">
    <source>
        <dbReference type="ARBA" id="ARBA00004300"/>
    </source>
</evidence>
<dbReference type="Gene3D" id="2.160.20.70">
    <property type="match status" value="1"/>
</dbReference>
<reference evidence="10" key="3">
    <citation type="submission" date="2015-06" db="UniProtKB">
        <authorList>
            <consortium name="EnsemblMetazoa"/>
        </authorList>
    </citation>
    <scope>IDENTIFICATION</scope>
</reference>
<dbReference type="GO" id="GO:0051661">
    <property type="term" value="P:maintenance of centrosome location"/>
    <property type="evidence" value="ECO:0007669"/>
    <property type="project" value="TreeGrafter"/>
</dbReference>
<accession>R7TY56</accession>
<dbReference type="SMART" id="SM00673">
    <property type="entry name" value="CARP"/>
    <property type="match status" value="2"/>
</dbReference>
<dbReference type="Pfam" id="PF07986">
    <property type="entry name" value="TBCC"/>
    <property type="match status" value="1"/>
</dbReference>
<dbReference type="AlphaFoldDB" id="R7TY56"/>
<gene>
    <name evidence="9" type="ORF">CAPTEDRAFT_226350</name>
</gene>
<evidence type="ECO:0000313" key="9">
    <source>
        <dbReference type="EMBL" id="ELT98572.1"/>
    </source>
</evidence>
<dbReference type="InterPro" id="IPR017901">
    <property type="entry name" value="C-CAP_CF_C-like"/>
</dbReference>
<dbReference type="EMBL" id="KB307802">
    <property type="protein sequence ID" value="ELT98572.1"/>
    <property type="molecule type" value="Genomic_DNA"/>
</dbReference>
<dbReference type="InterPro" id="IPR016098">
    <property type="entry name" value="CAP/MinC_C"/>
</dbReference>
<comment type="subcellular location">
    <subcellularLocation>
        <location evidence="1">Cytoplasm</location>
        <location evidence="1">Cytoskeleton</location>
        <location evidence="1">Microtubule organizing center</location>
        <location evidence="1">Centrosome</location>
    </subcellularLocation>
    <subcellularLocation>
        <location evidence="2">Cytoplasm</location>
        <location evidence="2">Cytoskeleton</location>
        <location evidence="2">Spindle pole</location>
    </subcellularLocation>
</comment>